<name>A0A8S5P0G9_9CAUD</name>
<feature type="region of interest" description="Disordered" evidence="1">
    <location>
        <begin position="1"/>
        <end position="65"/>
    </location>
</feature>
<accession>A0A8S5P0G9</accession>
<sequence>MHRNGSPAPDEVTEEKKDSDTQDSTQENQSQDQAAEEEASSHDSATSEDTSANVNTHKLERDLANREKRIKELEAELAESKKSMASSDERISAIEKQLKDSQEAKEKAEVEAKLTSAGCIDLELGRAALAALEGDVAKLKEAKPYLFQSEPKSVNTTGKPAGGSSGIARNIKEGLGH</sequence>
<dbReference type="EMBL" id="BK015302">
    <property type="protein sequence ID" value="DAE00458.1"/>
    <property type="molecule type" value="Genomic_DNA"/>
</dbReference>
<evidence type="ECO:0000256" key="1">
    <source>
        <dbReference type="SAM" id="MobiDB-lite"/>
    </source>
</evidence>
<organism evidence="2">
    <name type="scientific">Siphoviridae sp. ctKUC4</name>
    <dbReference type="NCBI Taxonomy" id="2825442"/>
    <lineage>
        <taxon>Viruses</taxon>
        <taxon>Duplodnaviria</taxon>
        <taxon>Heunggongvirae</taxon>
        <taxon>Uroviricota</taxon>
        <taxon>Caudoviricetes</taxon>
    </lineage>
</organism>
<evidence type="ECO:0000313" key="2">
    <source>
        <dbReference type="EMBL" id="DAE00458.1"/>
    </source>
</evidence>
<feature type="region of interest" description="Disordered" evidence="1">
    <location>
        <begin position="150"/>
        <end position="177"/>
    </location>
</feature>
<feature type="compositionally biased region" description="Low complexity" evidence="1">
    <location>
        <begin position="42"/>
        <end position="52"/>
    </location>
</feature>
<proteinExistence type="predicted"/>
<reference evidence="2" key="1">
    <citation type="journal article" date="2021" name="Proc. Natl. Acad. Sci. U.S.A.">
        <title>A Catalog of Tens of Thousands of Viruses from Human Metagenomes Reveals Hidden Associations with Chronic Diseases.</title>
        <authorList>
            <person name="Tisza M.J."/>
            <person name="Buck C.B."/>
        </authorList>
    </citation>
    <scope>NUCLEOTIDE SEQUENCE</scope>
    <source>
        <strain evidence="2">CtKUC4</strain>
    </source>
</reference>
<protein>
    <submittedName>
        <fullName evidence="2">Minor structural protein</fullName>
    </submittedName>
</protein>